<dbReference type="RefSeq" id="WP_004526967.1">
    <property type="nucleotide sequence ID" value="NZ_CM000832.1"/>
</dbReference>
<sequence length="61" mass="6789">MGEPVADGRRRWSARAAPELSVDKITTVQARAKRRAARAARRNADARRCGAVFIRRRTAAL</sequence>
<gene>
    <name evidence="1" type="ORF">BURPS1710A_2411</name>
</gene>
<dbReference type="Proteomes" id="UP000001812">
    <property type="component" value="Chromosome I"/>
</dbReference>
<organism evidence="1 2">
    <name type="scientific">Burkholderia pseudomallei 1710a</name>
    <dbReference type="NCBI Taxonomy" id="320371"/>
    <lineage>
        <taxon>Bacteria</taxon>
        <taxon>Pseudomonadati</taxon>
        <taxon>Pseudomonadota</taxon>
        <taxon>Betaproteobacteria</taxon>
        <taxon>Burkholderiales</taxon>
        <taxon>Burkholderiaceae</taxon>
        <taxon>Burkholderia</taxon>
        <taxon>pseudomallei group</taxon>
    </lineage>
</organism>
<evidence type="ECO:0000313" key="1">
    <source>
        <dbReference type="EMBL" id="EET06699.1"/>
    </source>
</evidence>
<reference evidence="1 2" key="2">
    <citation type="submission" date="2009-05" db="EMBL/GenBank/DDBJ databases">
        <authorList>
            <person name="Harkins D.M."/>
            <person name="DeShazer D."/>
            <person name="Woods D.E."/>
            <person name="Brinkac L.M."/>
            <person name="Brown K.A."/>
            <person name="Hung G.C."/>
            <person name="Tuanyok A."/>
            <person name="Zhang B."/>
            <person name="Nierman W.C."/>
        </authorList>
    </citation>
    <scope>NUCLEOTIDE SEQUENCE [LARGE SCALE GENOMIC DNA]</scope>
    <source>
        <strain evidence="1 2">1710a</strain>
    </source>
</reference>
<dbReference type="AlphaFoldDB" id="A0A0E1W2P2"/>
<accession>A0A0E1W2P2</accession>
<name>A0A0E1W2P2_BURPE</name>
<reference evidence="2" key="1">
    <citation type="submission" date="2007-08" db="EMBL/GenBank/DDBJ databases">
        <title>Annotation of Burkholderia pseudomallei 1710a.</title>
        <authorList>
            <person name="Harkins D.M."/>
            <person name="DeShazer D."/>
            <person name="Woods D.E."/>
            <person name="Brinkac L.M."/>
            <person name="Brown K.A."/>
            <person name="Hung G.C."/>
            <person name="Tuanyok A."/>
            <person name="Zhang B."/>
            <person name="Nierman W.C."/>
        </authorList>
    </citation>
    <scope>NUCLEOTIDE SEQUENCE [LARGE SCALE GENOMIC DNA]</scope>
    <source>
        <strain evidence="2">1710a</strain>
    </source>
</reference>
<dbReference type="HOGENOM" id="CLU_192033_0_0_4"/>
<dbReference type="EMBL" id="CM000832">
    <property type="protein sequence ID" value="EET06699.1"/>
    <property type="molecule type" value="Genomic_DNA"/>
</dbReference>
<evidence type="ECO:0000313" key="2">
    <source>
        <dbReference type="Proteomes" id="UP000001812"/>
    </source>
</evidence>
<protein>
    <submittedName>
        <fullName evidence="1">Uncharacterized protein</fullName>
    </submittedName>
</protein>
<proteinExistence type="predicted"/>